<dbReference type="Pfam" id="PF00903">
    <property type="entry name" value="Glyoxalase"/>
    <property type="match status" value="1"/>
</dbReference>
<organism evidence="2 3">
    <name type="scientific">Kribbella hippodromi</name>
    <dbReference type="NCBI Taxonomy" id="434347"/>
    <lineage>
        <taxon>Bacteria</taxon>
        <taxon>Bacillati</taxon>
        <taxon>Actinomycetota</taxon>
        <taxon>Actinomycetes</taxon>
        <taxon>Propionibacteriales</taxon>
        <taxon>Kribbellaceae</taxon>
        <taxon>Kribbella</taxon>
    </lineage>
</organism>
<dbReference type="InterPro" id="IPR004360">
    <property type="entry name" value="Glyas_Fos-R_dOase_dom"/>
</dbReference>
<dbReference type="InterPro" id="IPR037523">
    <property type="entry name" value="VOC_core"/>
</dbReference>
<reference evidence="2 3" key="1">
    <citation type="journal article" date="2019" name="Int. J. Syst. Evol. Microbiol.">
        <title>The Global Catalogue of Microorganisms (GCM) 10K type strain sequencing project: providing services to taxonomists for standard genome sequencing and annotation.</title>
        <authorList>
            <consortium name="The Broad Institute Genomics Platform"/>
            <consortium name="The Broad Institute Genome Sequencing Center for Infectious Disease"/>
            <person name="Wu L."/>
            <person name="Ma J."/>
        </authorList>
    </citation>
    <scope>NUCLEOTIDE SEQUENCE [LARGE SCALE GENOMIC DNA]</scope>
    <source>
        <strain evidence="2 3">JCM 15572</strain>
    </source>
</reference>
<sequence>MGRIIHVEIVAEDHDRAAGFYRSVFGWEVTPAPVPERYLLARTGPGEGIDAAIMSNRYQSQPAIAWIGVDDLDQTLAAARDAGGEQVGEIQELPGVGRLSYVRDTEGVLIGLRQAVPNDR</sequence>
<dbReference type="RefSeq" id="WP_344236889.1">
    <property type="nucleotide sequence ID" value="NZ_BAAAPH010000017.1"/>
</dbReference>
<feature type="domain" description="VOC" evidence="1">
    <location>
        <begin position="3"/>
        <end position="115"/>
    </location>
</feature>
<evidence type="ECO:0000313" key="3">
    <source>
        <dbReference type="Proteomes" id="UP001501705"/>
    </source>
</evidence>
<dbReference type="Gene3D" id="3.10.180.10">
    <property type="entry name" value="2,3-Dihydroxybiphenyl 1,2-Dioxygenase, domain 1"/>
    <property type="match status" value="1"/>
</dbReference>
<evidence type="ECO:0000313" key="2">
    <source>
        <dbReference type="EMBL" id="GAA1588039.1"/>
    </source>
</evidence>
<dbReference type="EMBL" id="BAAAPH010000017">
    <property type="protein sequence ID" value="GAA1588039.1"/>
    <property type="molecule type" value="Genomic_DNA"/>
</dbReference>
<dbReference type="InterPro" id="IPR029068">
    <property type="entry name" value="Glyas_Bleomycin-R_OHBP_Dase"/>
</dbReference>
<protein>
    <recommendedName>
        <fullName evidence="1">VOC domain-containing protein</fullName>
    </recommendedName>
</protein>
<proteinExistence type="predicted"/>
<dbReference type="PANTHER" id="PTHR33993">
    <property type="entry name" value="GLYOXALASE-RELATED"/>
    <property type="match status" value="1"/>
</dbReference>
<comment type="caution">
    <text evidence="2">The sequence shown here is derived from an EMBL/GenBank/DDBJ whole genome shotgun (WGS) entry which is preliminary data.</text>
</comment>
<name>A0ABN2DXM2_9ACTN</name>
<dbReference type="PROSITE" id="PS51819">
    <property type="entry name" value="VOC"/>
    <property type="match status" value="1"/>
</dbReference>
<keyword evidence="3" id="KW-1185">Reference proteome</keyword>
<dbReference type="InterPro" id="IPR052164">
    <property type="entry name" value="Anthracycline_SecMetBiosynth"/>
</dbReference>
<dbReference type="CDD" id="cd07247">
    <property type="entry name" value="SgaA_N_like"/>
    <property type="match status" value="1"/>
</dbReference>
<evidence type="ECO:0000259" key="1">
    <source>
        <dbReference type="PROSITE" id="PS51819"/>
    </source>
</evidence>
<gene>
    <name evidence="2" type="ORF">GCM10009804_50170</name>
</gene>
<dbReference type="Proteomes" id="UP001501705">
    <property type="component" value="Unassembled WGS sequence"/>
</dbReference>
<dbReference type="SUPFAM" id="SSF54593">
    <property type="entry name" value="Glyoxalase/Bleomycin resistance protein/Dihydroxybiphenyl dioxygenase"/>
    <property type="match status" value="1"/>
</dbReference>
<accession>A0ABN2DXM2</accession>